<reference evidence="12" key="1">
    <citation type="submission" date="2016-02" db="EMBL/GenBank/DDBJ databases">
        <authorList>
            <person name="Holder M.E."/>
            <person name="Ajami N.J."/>
            <person name="Petrosino J.F."/>
        </authorList>
    </citation>
    <scope>NUCLEOTIDE SEQUENCE [LARGE SCALE GENOMIC DNA]</scope>
    <source>
        <strain evidence="12">CCUG 36733</strain>
    </source>
</reference>
<dbReference type="Gene3D" id="1.20.5.3310">
    <property type="match status" value="1"/>
</dbReference>
<sequence length="391" mass="40045">MFGISGGEFLVILLVIAIVVGPQRLPEYTRTVTQWVRQLRLFLDNAKQQIAEEVGPELADINLSDLDPRNYDPRKIVRDALGEDIEAIRKDFENPIKSVVDAAKGASDEAAGEVSSEVNAGTSNKSLKQMIDDKAEETRAARAAASGTAAATGAAAAVAATADAGTAEDAASTRTAEGADGAVDTVQPTDEPVEPAGSADASGTTPLEDGTAVEEPAVTTEDAAHGAPQDAAEDADDDDEVEDPERRAFLASAAESAGDVVEDVAGILDPTDTIEDAIADRADETQQAESAEHGEPAAEAPETADGPDAPAPRGVLVGTGAGTPAPTEAVSEQNPQPAAAPTVPSSLVASPEDLPSAVAERVRPVSPRDIVRAANQAARTRAEAARARVDA</sequence>
<evidence type="ECO:0000256" key="4">
    <source>
        <dbReference type="ARBA" id="ARBA00022692"/>
    </source>
</evidence>
<dbReference type="PRINTS" id="PR01506">
    <property type="entry name" value="TATBPROTEIN"/>
</dbReference>
<dbReference type="OrthoDB" id="3267321at2"/>
<proteinExistence type="inferred from homology"/>
<evidence type="ECO:0000256" key="8">
    <source>
        <dbReference type="ARBA" id="ARBA00023136"/>
    </source>
</evidence>
<evidence type="ECO:0000313" key="12">
    <source>
        <dbReference type="Proteomes" id="UP000065220"/>
    </source>
</evidence>
<evidence type="ECO:0000256" key="7">
    <source>
        <dbReference type="ARBA" id="ARBA00023010"/>
    </source>
</evidence>
<gene>
    <name evidence="9" type="primary">tatB</name>
    <name evidence="11" type="ORF">AXF14_08035</name>
</gene>
<comment type="function">
    <text evidence="9">Part of the twin-arginine translocation (Tat) system that transports large folded proteins containing a characteristic twin-arginine motif in their signal peptide across membranes. Together with TatC, TatB is part of a receptor directly interacting with Tat signal peptides. TatB may form an oligomeric binding site that transiently accommodates folded Tat precursor proteins before their translocation.</text>
</comment>
<evidence type="ECO:0000256" key="9">
    <source>
        <dbReference type="HAMAP-Rule" id="MF_00237"/>
    </source>
</evidence>
<keyword evidence="3 9" id="KW-1003">Cell membrane</keyword>
<dbReference type="STRING" id="111015.AXF14_08035"/>
<feature type="compositionally biased region" description="Acidic residues" evidence="10">
    <location>
        <begin position="231"/>
        <end position="243"/>
    </location>
</feature>
<feature type="compositionally biased region" description="Basic and acidic residues" evidence="10">
    <location>
        <begin position="278"/>
        <end position="296"/>
    </location>
</feature>
<evidence type="ECO:0000313" key="11">
    <source>
        <dbReference type="EMBL" id="AMD87541.1"/>
    </source>
</evidence>
<keyword evidence="6 9" id="KW-1133">Transmembrane helix</keyword>
<dbReference type="KEGG" id="ard:AXF14_08035"/>
<feature type="region of interest" description="Disordered" evidence="10">
    <location>
        <begin position="168"/>
        <end position="362"/>
    </location>
</feature>
<dbReference type="RefSeq" id="WP_067942308.1">
    <property type="nucleotide sequence ID" value="NZ_CP014228.1"/>
</dbReference>
<evidence type="ECO:0000256" key="6">
    <source>
        <dbReference type="ARBA" id="ARBA00022989"/>
    </source>
</evidence>
<name>A0A109W2R0_ACTRD</name>
<evidence type="ECO:0000256" key="10">
    <source>
        <dbReference type="SAM" id="MobiDB-lite"/>
    </source>
</evidence>
<dbReference type="EMBL" id="CP014228">
    <property type="protein sequence ID" value="AMD87541.1"/>
    <property type="molecule type" value="Genomic_DNA"/>
</dbReference>
<comment type="subunit">
    <text evidence="9">The Tat system comprises two distinct complexes: a TatABC complex, containing multiple copies of TatA, TatB and TatC subunits, and a separate TatA complex, containing only TatA subunits. Substrates initially bind to the TatABC complex, which probably triggers association of the separate TatA complex to form the active translocon.</text>
</comment>
<evidence type="ECO:0000256" key="1">
    <source>
        <dbReference type="ARBA" id="ARBA00004167"/>
    </source>
</evidence>
<accession>A0A109W2R0</accession>
<keyword evidence="8 9" id="KW-0472">Membrane</keyword>
<comment type="similarity">
    <text evidence="9">Belongs to the TatB family.</text>
</comment>
<keyword evidence="7 9" id="KW-0811">Translocation</keyword>
<comment type="subcellular location">
    <subcellularLocation>
        <location evidence="9">Cell membrane</location>
        <topology evidence="9">Single-pass membrane protein</topology>
    </subcellularLocation>
    <subcellularLocation>
        <location evidence="1">Membrane</location>
        <topology evidence="1">Single-pass membrane protein</topology>
    </subcellularLocation>
</comment>
<keyword evidence="2 9" id="KW-0813">Transport</keyword>
<evidence type="ECO:0000256" key="2">
    <source>
        <dbReference type="ARBA" id="ARBA00022448"/>
    </source>
</evidence>
<dbReference type="Pfam" id="PF02416">
    <property type="entry name" value="TatA_B_E"/>
    <property type="match status" value="1"/>
</dbReference>
<keyword evidence="4 9" id="KW-0812">Transmembrane</keyword>
<dbReference type="GO" id="GO:0043953">
    <property type="term" value="P:protein transport by the Tat complex"/>
    <property type="evidence" value="ECO:0007669"/>
    <property type="project" value="UniProtKB-UniRule"/>
</dbReference>
<organism evidence="11 12">
    <name type="scientific">Actinomyces radicidentis</name>
    <dbReference type="NCBI Taxonomy" id="111015"/>
    <lineage>
        <taxon>Bacteria</taxon>
        <taxon>Bacillati</taxon>
        <taxon>Actinomycetota</taxon>
        <taxon>Actinomycetes</taxon>
        <taxon>Actinomycetales</taxon>
        <taxon>Actinomycetaceae</taxon>
        <taxon>Actinomyces</taxon>
    </lineage>
</organism>
<keyword evidence="12" id="KW-1185">Reference proteome</keyword>
<dbReference type="GO" id="GO:0008320">
    <property type="term" value="F:protein transmembrane transporter activity"/>
    <property type="evidence" value="ECO:0007669"/>
    <property type="project" value="UniProtKB-UniRule"/>
</dbReference>
<dbReference type="GO" id="GO:0033281">
    <property type="term" value="C:TAT protein transport complex"/>
    <property type="evidence" value="ECO:0007669"/>
    <property type="project" value="UniProtKB-UniRule"/>
</dbReference>
<dbReference type="HAMAP" id="MF_00237">
    <property type="entry name" value="TatB"/>
    <property type="match status" value="1"/>
</dbReference>
<evidence type="ECO:0000256" key="5">
    <source>
        <dbReference type="ARBA" id="ARBA00022927"/>
    </source>
</evidence>
<protein>
    <recommendedName>
        <fullName evidence="9">Sec-independent protein translocase protein TatB</fullName>
    </recommendedName>
</protein>
<keyword evidence="5 9" id="KW-0653">Protein transport</keyword>
<dbReference type="Proteomes" id="UP000065220">
    <property type="component" value="Chromosome"/>
</dbReference>
<evidence type="ECO:0000256" key="3">
    <source>
        <dbReference type="ARBA" id="ARBA00022475"/>
    </source>
</evidence>
<dbReference type="AlphaFoldDB" id="A0A109W2R0"/>
<dbReference type="InterPro" id="IPR003369">
    <property type="entry name" value="TatA/B/E"/>
</dbReference>
<feature type="compositionally biased region" description="Low complexity" evidence="10">
    <location>
        <begin position="297"/>
        <end position="312"/>
    </location>
</feature>
<dbReference type="InterPro" id="IPR018448">
    <property type="entry name" value="TatB"/>
</dbReference>